<dbReference type="Proteomes" id="UP001305027">
    <property type="component" value="Unassembled WGS sequence"/>
</dbReference>
<evidence type="ECO:0000256" key="1">
    <source>
        <dbReference type="SAM" id="Phobius"/>
    </source>
</evidence>
<keyword evidence="1" id="KW-0812">Transmembrane</keyword>
<evidence type="ECO:0000313" key="3">
    <source>
        <dbReference type="Proteomes" id="UP001305027"/>
    </source>
</evidence>
<reference evidence="2 3" key="1">
    <citation type="submission" date="2022-07" db="EMBL/GenBank/DDBJ databases">
        <title>Pseudidiomarina sp. nov, a marine bacterium isolated from Pacific Ocean.</title>
        <authorList>
            <person name="Wang Y."/>
        </authorList>
    </citation>
    <scope>NUCLEOTIDE SEQUENCE [LARGE SCALE GENOMIC DNA]</scope>
    <source>
        <strain evidence="2 3">GXY010</strain>
    </source>
</reference>
<keyword evidence="3" id="KW-1185">Reference proteome</keyword>
<name>A0ABU3KZB8_9GAMM</name>
<dbReference type="RefSeq" id="WP_313933131.1">
    <property type="nucleotide sequence ID" value="NZ_JANFPJ010000018.1"/>
</dbReference>
<sequence>MSSSNQLKEHKFVLTLAAVFVISLTAYVVAYSFINPFGLFTKNSPLPDSNNLEVLKGRHSNRIVELLMLRRFAGDQTKRSYLVGSSIVRDGFVDTPSLAVLGLAGMNFFETSVIVDGLSEATLSSENTILNVEVFAPMTNDRTNRQTTLDVWKTVLLSFNSLKALFLPAESYRVTFDDFESPAPTSENLYAKAIRLREVYASQIENKFPASFSDALGFYQRLCVRYPQLTVNFLVFDMNDYLLPSRAERARWSGKVKSIFDHTNDIAALCRGRNIFVKVPAVQDEIQSIWRDPIHFSVDYGKQIIETYQLNEKPTKRDNDEPRG</sequence>
<organism evidence="2 3">
    <name type="scientific">Pseudidiomarina fusca</name>
    <dbReference type="NCBI Taxonomy" id="2965078"/>
    <lineage>
        <taxon>Bacteria</taxon>
        <taxon>Pseudomonadati</taxon>
        <taxon>Pseudomonadota</taxon>
        <taxon>Gammaproteobacteria</taxon>
        <taxon>Alteromonadales</taxon>
        <taxon>Idiomarinaceae</taxon>
        <taxon>Pseudidiomarina</taxon>
    </lineage>
</organism>
<accession>A0ABU3KZB8</accession>
<evidence type="ECO:0000313" key="2">
    <source>
        <dbReference type="EMBL" id="MDT7526347.1"/>
    </source>
</evidence>
<dbReference type="EMBL" id="JANFPJ010000018">
    <property type="protein sequence ID" value="MDT7526347.1"/>
    <property type="molecule type" value="Genomic_DNA"/>
</dbReference>
<proteinExistence type="predicted"/>
<feature type="transmembrane region" description="Helical" evidence="1">
    <location>
        <begin position="12"/>
        <end position="34"/>
    </location>
</feature>
<keyword evidence="1" id="KW-0472">Membrane</keyword>
<keyword evidence="1" id="KW-1133">Transmembrane helix</keyword>
<comment type="caution">
    <text evidence="2">The sequence shown here is derived from an EMBL/GenBank/DDBJ whole genome shotgun (WGS) entry which is preliminary data.</text>
</comment>
<protein>
    <submittedName>
        <fullName evidence="2">Uncharacterized protein</fullName>
    </submittedName>
</protein>
<gene>
    <name evidence="2" type="ORF">NOG12_09685</name>
</gene>